<feature type="compositionally biased region" description="Polar residues" evidence="1">
    <location>
        <begin position="71"/>
        <end position="83"/>
    </location>
</feature>
<keyword evidence="3" id="KW-1185">Reference proteome</keyword>
<proteinExistence type="predicted"/>
<evidence type="ECO:0000313" key="2">
    <source>
        <dbReference type="EMBL" id="KAJ7017814.1"/>
    </source>
</evidence>
<feature type="region of interest" description="Disordered" evidence="1">
    <location>
        <begin position="200"/>
        <end position="235"/>
    </location>
</feature>
<dbReference type="Proteomes" id="UP001218188">
    <property type="component" value="Unassembled WGS sequence"/>
</dbReference>
<sequence>MPAPQGFFWREGARSLIRMPRGIRLRLPCLPLLGRRRSYRCIHCAPCIPAGAAEHTYPSLPLSPSPPPSSFAQLTRTHSSPRSCSEGAVVRNTDLRELAASFLGVHATNLEAALRKSSGDGGWGRWRAPRRLRWNTRTAGLLLQRYISCSAAGVAGAHLLLGLQQPLINSLFSAHAITIQAHPRNENTIVAQQPVKLMRAPSTRRKGTIRGRGAGTTATPFSPGGAGEDIPEARSSRAVRVRVERRARGYVPKLCRFFFTFISLSLRRGK</sequence>
<evidence type="ECO:0000313" key="3">
    <source>
        <dbReference type="Proteomes" id="UP001218188"/>
    </source>
</evidence>
<comment type="caution">
    <text evidence="2">The sequence shown here is derived from an EMBL/GenBank/DDBJ whole genome shotgun (WGS) entry which is preliminary data.</text>
</comment>
<name>A0AAD6WR33_9AGAR</name>
<dbReference type="EMBL" id="JARJCM010000377">
    <property type="protein sequence ID" value="KAJ7017814.1"/>
    <property type="molecule type" value="Genomic_DNA"/>
</dbReference>
<reference evidence="2" key="1">
    <citation type="submission" date="2023-03" db="EMBL/GenBank/DDBJ databases">
        <title>Massive genome expansion in bonnet fungi (Mycena s.s.) driven by repeated elements and novel gene families across ecological guilds.</title>
        <authorList>
            <consortium name="Lawrence Berkeley National Laboratory"/>
            <person name="Harder C.B."/>
            <person name="Miyauchi S."/>
            <person name="Viragh M."/>
            <person name="Kuo A."/>
            <person name="Thoen E."/>
            <person name="Andreopoulos B."/>
            <person name="Lu D."/>
            <person name="Skrede I."/>
            <person name="Drula E."/>
            <person name="Henrissat B."/>
            <person name="Morin E."/>
            <person name="Kohler A."/>
            <person name="Barry K."/>
            <person name="LaButti K."/>
            <person name="Morin E."/>
            <person name="Salamov A."/>
            <person name="Lipzen A."/>
            <person name="Mereny Z."/>
            <person name="Hegedus B."/>
            <person name="Baldrian P."/>
            <person name="Stursova M."/>
            <person name="Weitz H."/>
            <person name="Taylor A."/>
            <person name="Grigoriev I.V."/>
            <person name="Nagy L.G."/>
            <person name="Martin F."/>
            <person name="Kauserud H."/>
        </authorList>
    </citation>
    <scope>NUCLEOTIDE SEQUENCE</scope>
    <source>
        <strain evidence="2">CBHHK200</strain>
    </source>
</reference>
<feature type="region of interest" description="Disordered" evidence="1">
    <location>
        <begin position="59"/>
        <end position="85"/>
    </location>
</feature>
<protein>
    <submittedName>
        <fullName evidence="2">Uncharacterized protein</fullName>
    </submittedName>
</protein>
<accession>A0AAD6WR33</accession>
<organism evidence="2 3">
    <name type="scientific">Mycena alexandri</name>
    <dbReference type="NCBI Taxonomy" id="1745969"/>
    <lineage>
        <taxon>Eukaryota</taxon>
        <taxon>Fungi</taxon>
        <taxon>Dikarya</taxon>
        <taxon>Basidiomycota</taxon>
        <taxon>Agaricomycotina</taxon>
        <taxon>Agaricomycetes</taxon>
        <taxon>Agaricomycetidae</taxon>
        <taxon>Agaricales</taxon>
        <taxon>Marasmiineae</taxon>
        <taxon>Mycenaceae</taxon>
        <taxon>Mycena</taxon>
    </lineage>
</organism>
<dbReference type="AlphaFoldDB" id="A0AAD6WR33"/>
<gene>
    <name evidence="2" type="ORF">C8F04DRAFT_1278718</name>
</gene>
<evidence type="ECO:0000256" key="1">
    <source>
        <dbReference type="SAM" id="MobiDB-lite"/>
    </source>
</evidence>